<evidence type="ECO:0000313" key="3">
    <source>
        <dbReference type="Proteomes" id="UP001283361"/>
    </source>
</evidence>
<keyword evidence="1" id="KW-0732">Signal</keyword>
<reference evidence="2" key="1">
    <citation type="journal article" date="2023" name="G3 (Bethesda)">
        <title>A reference genome for the long-term kleptoplast-retaining sea slug Elysia crispata morphotype clarki.</title>
        <authorList>
            <person name="Eastman K.E."/>
            <person name="Pendleton A.L."/>
            <person name="Shaikh M.A."/>
            <person name="Suttiyut T."/>
            <person name="Ogas R."/>
            <person name="Tomko P."/>
            <person name="Gavelis G."/>
            <person name="Widhalm J.R."/>
            <person name="Wisecaver J.H."/>
        </authorList>
    </citation>
    <scope>NUCLEOTIDE SEQUENCE</scope>
    <source>
        <strain evidence="2">ECLA1</strain>
    </source>
</reference>
<accession>A0AAE1ANC3</accession>
<gene>
    <name evidence="2" type="ORF">RRG08_060420</name>
</gene>
<feature type="signal peptide" evidence="1">
    <location>
        <begin position="1"/>
        <end position="22"/>
    </location>
</feature>
<organism evidence="2 3">
    <name type="scientific">Elysia crispata</name>
    <name type="common">lettuce slug</name>
    <dbReference type="NCBI Taxonomy" id="231223"/>
    <lineage>
        <taxon>Eukaryota</taxon>
        <taxon>Metazoa</taxon>
        <taxon>Spiralia</taxon>
        <taxon>Lophotrochozoa</taxon>
        <taxon>Mollusca</taxon>
        <taxon>Gastropoda</taxon>
        <taxon>Heterobranchia</taxon>
        <taxon>Euthyneura</taxon>
        <taxon>Panpulmonata</taxon>
        <taxon>Sacoglossa</taxon>
        <taxon>Placobranchoidea</taxon>
        <taxon>Plakobranchidae</taxon>
        <taxon>Elysia</taxon>
    </lineage>
</organism>
<dbReference type="AlphaFoldDB" id="A0AAE1ANC3"/>
<feature type="chain" id="PRO_5042169250" evidence="1">
    <location>
        <begin position="23"/>
        <end position="168"/>
    </location>
</feature>
<evidence type="ECO:0000313" key="2">
    <source>
        <dbReference type="EMBL" id="KAK3789867.1"/>
    </source>
</evidence>
<comment type="caution">
    <text evidence="2">The sequence shown here is derived from an EMBL/GenBank/DDBJ whole genome shotgun (WGS) entry which is preliminary data.</text>
</comment>
<evidence type="ECO:0000256" key="1">
    <source>
        <dbReference type="SAM" id="SignalP"/>
    </source>
</evidence>
<sequence length="168" mass="19295">MFHIALLLLLAGHELRLRPVGATSLTSQDVMEAGSMTSRESIKVRSANGPLTKTERDRIRTILEFAAKNFYHRDEYFRANGSELIEKTPGDTSITKTIYIIRIMLMRRTWCFYKEALSIFHNYPGNRSLLDLNCPFIGKRYMKICGTITSQKDRSYVLTRISKGTSCF</sequence>
<name>A0AAE1ANC3_9GAST</name>
<keyword evidence="3" id="KW-1185">Reference proteome</keyword>
<dbReference type="Proteomes" id="UP001283361">
    <property type="component" value="Unassembled WGS sequence"/>
</dbReference>
<proteinExistence type="predicted"/>
<dbReference type="EMBL" id="JAWDGP010001626">
    <property type="protein sequence ID" value="KAK3789867.1"/>
    <property type="molecule type" value="Genomic_DNA"/>
</dbReference>
<protein>
    <submittedName>
        <fullName evidence="2">Uncharacterized protein</fullName>
    </submittedName>
</protein>